<dbReference type="OrthoDB" id="4483486at2"/>
<protein>
    <recommendedName>
        <fullName evidence="3">Polyketide cyclase/dehydrase</fullName>
    </recommendedName>
</protein>
<dbReference type="EMBL" id="BAEH01000124">
    <property type="protein sequence ID" value="GAB20692.1"/>
    <property type="molecule type" value="Genomic_DNA"/>
</dbReference>
<dbReference type="InterPro" id="IPR023393">
    <property type="entry name" value="START-like_dom_sf"/>
</dbReference>
<proteinExistence type="predicted"/>
<dbReference type="Pfam" id="PF10604">
    <property type="entry name" value="Polyketide_cyc2"/>
    <property type="match status" value="1"/>
</dbReference>
<dbReference type="RefSeq" id="WP_007320027.1">
    <property type="nucleotide sequence ID" value="NZ_BAEH01000124.1"/>
</dbReference>
<comment type="caution">
    <text evidence="1">The sequence shown here is derived from an EMBL/GenBank/DDBJ whole genome shotgun (WGS) entry which is preliminary data.</text>
</comment>
<name>H0R6J1_9ACTN</name>
<sequence length="164" mass="18382">MNSTITVTESAVVDAPLERVWQVVSATNRYAEWVASVVEVTDHHGTATVGETYSERNSTVGPLTTRSIWTVKEIVPMRRRVDTATGYEPMHDVTNIFEFRPIHFADDQPATYMTYSVTYRPGLGPIGRLIERIQRPGLRNGMRESMAALSTLLIAETDAPDIRE</sequence>
<dbReference type="SUPFAM" id="SSF55961">
    <property type="entry name" value="Bet v1-like"/>
    <property type="match status" value="1"/>
</dbReference>
<gene>
    <name evidence="1" type="ORF">GOEFS_124_00240</name>
</gene>
<dbReference type="Proteomes" id="UP000035034">
    <property type="component" value="Unassembled WGS sequence"/>
</dbReference>
<dbReference type="STRING" id="1077974.GOEFS_124_00240"/>
<dbReference type="Gene3D" id="3.30.530.20">
    <property type="match status" value="1"/>
</dbReference>
<dbReference type="InterPro" id="IPR019587">
    <property type="entry name" value="Polyketide_cyclase/dehydratase"/>
</dbReference>
<organism evidence="1 2">
    <name type="scientific">Gordonia effusa NBRC 100432</name>
    <dbReference type="NCBI Taxonomy" id="1077974"/>
    <lineage>
        <taxon>Bacteria</taxon>
        <taxon>Bacillati</taxon>
        <taxon>Actinomycetota</taxon>
        <taxon>Actinomycetes</taxon>
        <taxon>Mycobacteriales</taxon>
        <taxon>Gordoniaceae</taxon>
        <taxon>Gordonia</taxon>
    </lineage>
</organism>
<evidence type="ECO:0000313" key="1">
    <source>
        <dbReference type="EMBL" id="GAB20692.1"/>
    </source>
</evidence>
<reference evidence="1 2" key="1">
    <citation type="submission" date="2011-12" db="EMBL/GenBank/DDBJ databases">
        <title>Whole genome shotgun sequence of Gordonia effusa NBRC 100432.</title>
        <authorList>
            <person name="Yoshida I."/>
            <person name="Takarada H."/>
            <person name="Hosoyama A."/>
            <person name="Tsuchikane K."/>
            <person name="Katsumata H."/>
            <person name="Yamazaki S."/>
            <person name="Fujita N."/>
        </authorList>
    </citation>
    <scope>NUCLEOTIDE SEQUENCE [LARGE SCALE GENOMIC DNA]</scope>
    <source>
        <strain evidence="1 2">NBRC 100432</strain>
    </source>
</reference>
<evidence type="ECO:0000313" key="2">
    <source>
        <dbReference type="Proteomes" id="UP000035034"/>
    </source>
</evidence>
<dbReference type="CDD" id="cd07812">
    <property type="entry name" value="SRPBCC"/>
    <property type="match status" value="1"/>
</dbReference>
<evidence type="ECO:0008006" key="3">
    <source>
        <dbReference type="Google" id="ProtNLM"/>
    </source>
</evidence>
<dbReference type="AlphaFoldDB" id="H0R6J1"/>
<accession>H0R6J1</accession>
<dbReference type="eggNOG" id="COG2867">
    <property type="taxonomic scope" value="Bacteria"/>
</dbReference>
<keyword evidence="2" id="KW-1185">Reference proteome</keyword>